<feature type="region of interest" description="Disordered" evidence="8">
    <location>
        <begin position="389"/>
        <end position="463"/>
    </location>
</feature>
<dbReference type="PANTHER" id="PTHR12883">
    <property type="entry name" value="ADIPOCYTE-SPECIFIC PROTEIN 4-RELATED"/>
    <property type="match status" value="1"/>
</dbReference>
<name>A0A7E4V2D0_PANRE</name>
<dbReference type="GO" id="GO:0032469">
    <property type="term" value="P:endoplasmic reticulum calcium ion homeostasis"/>
    <property type="evidence" value="ECO:0007669"/>
    <property type="project" value="InterPro"/>
</dbReference>
<dbReference type="WBParaSite" id="Pan_g15606.t1">
    <property type="protein sequence ID" value="Pan_g15606.t1"/>
    <property type="gene ID" value="Pan_g15606"/>
</dbReference>
<evidence type="ECO:0000256" key="8">
    <source>
        <dbReference type="SAM" id="MobiDB-lite"/>
    </source>
</evidence>
<keyword evidence="3" id="KW-0472">Membrane</keyword>
<keyword evidence="9" id="KW-0732">Signal</keyword>
<feature type="compositionally biased region" description="Basic and acidic residues" evidence="8">
    <location>
        <begin position="90"/>
        <end position="106"/>
    </location>
</feature>
<sequence>MRLFRAILICLAIALAVVPVLSLEFEEDNEFAEFEVADEVPVEKPPVKSPVEAEKVAPPKAAETETKTPVNDKDADDFAHLSEEEEFDIEEPKQDESEIEATDEKKPLEIKPLQFTDIPNHFRTNWSSYQVEALALSIIAIYMLNYLHGRQRNQSIANQWFQDVEPNLTDQFALVGDDGTSSNPEGGLLKETDYSYVLWCSGRVGVQGLLCQLRMIKRQDVIGLVYNWYKPRTDKVTYKFELDSGELDPIVLVLGNKKNVTKAVKELADLSTYAIERKGLERFSLPASFGLWAEIPETISAVLDPYVVNLINQYEKYIDLIHISDQFCGLKLQEGETYTRLPDTTPSMFFTYNIIPSEDSGTATRALLTLSIYLVDKLRRYRLSREGKAKADKKRQSVEESYLKVTHQQRQEIAQARREEKARERKQRLLEEEDPEKQRRLQKLEDKRELKAKQPKMKQVRMK</sequence>
<feature type="compositionally biased region" description="Basic residues" evidence="8">
    <location>
        <begin position="453"/>
        <end position="463"/>
    </location>
</feature>
<keyword evidence="2" id="KW-1133">Transmembrane helix</keyword>
<dbReference type="InterPro" id="IPR012879">
    <property type="entry name" value="CCDC47"/>
</dbReference>
<organism evidence="10 11">
    <name type="scientific">Panagrellus redivivus</name>
    <name type="common">Microworm</name>
    <dbReference type="NCBI Taxonomy" id="6233"/>
    <lineage>
        <taxon>Eukaryota</taxon>
        <taxon>Metazoa</taxon>
        <taxon>Ecdysozoa</taxon>
        <taxon>Nematoda</taxon>
        <taxon>Chromadorea</taxon>
        <taxon>Rhabditida</taxon>
        <taxon>Tylenchina</taxon>
        <taxon>Panagrolaimomorpha</taxon>
        <taxon>Panagrolaimoidea</taxon>
        <taxon>Panagrolaimidae</taxon>
        <taxon>Panagrellus</taxon>
    </lineage>
</organism>
<keyword evidence="10" id="KW-1185">Reference proteome</keyword>
<evidence type="ECO:0000256" key="5">
    <source>
        <dbReference type="ARBA" id="ARBA00034746"/>
    </source>
</evidence>
<reference evidence="10" key="1">
    <citation type="journal article" date="2013" name="Genetics">
        <title>The draft genome and transcriptome of Panagrellus redivivus are shaped by the harsh demands of a free-living lifestyle.</title>
        <authorList>
            <person name="Srinivasan J."/>
            <person name="Dillman A.R."/>
            <person name="Macchietto M.G."/>
            <person name="Heikkinen L."/>
            <person name="Lakso M."/>
            <person name="Fracchia K.M."/>
            <person name="Antoshechkin I."/>
            <person name="Mortazavi A."/>
            <person name="Wong G."/>
            <person name="Sternberg P.W."/>
        </authorList>
    </citation>
    <scope>NUCLEOTIDE SEQUENCE [LARGE SCALE GENOMIC DNA]</scope>
    <source>
        <strain evidence="10">MT8872</strain>
    </source>
</reference>
<dbReference type="Pfam" id="PF07946">
    <property type="entry name" value="CCDC47"/>
    <property type="match status" value="1"/>
</dbReference>
<feature type="region of interest" description="Disordered" evidence="8">
    <location>
        <begin position="42"/>
        <end position="106"/>
    </location>
</feature>
<evidence type="ECO:0000256" key="9">
    <source>
        <dbReference type="SAM" id="SignalP"/>
    </source>
</evidence>
<feature type="chain" id="PRO_5028963692" description="PAT complex subunit CCDC47" evidence="9">
    <location>
        <begin position="23"/>
        <end position="463"/>
    </location>
</feature>
<dbReference type="GO" id="GO:0005509">
    <property type="term" value="F:calcium ion binding"/>
    <property type="evidence" value="ECO:0007669"/>
    <property type="project" value="InterPro"/>
</dbReference>
<evidence type="ECO:0000256" key="3">
    <source>
        <dbReference type="ARBA" id="ARBA00023136"/>
    </source>
</evidence>
<evidence type="ECO:0000256" key="6">
    <source>
        <dbReference type="ARBA" id="ARBA00034875"/>
    </source>
</evidence>
<comment type="subcellular location">
    <subcellularLocation>
        <location evidence="4">Rough endoplasmic reticulum membrane</location>
        <topology evidence="4">Single-pass type I membrane protein</topology>
    </subcellularLocation>
</comment>
<evidence type="ECO:0000256" key="2">
    <source>
        <dbReference type="ARBA" id="ARBA00022989"/>
    </source>
</evidence>
<feature type="compositionally biased region" description="Basic and acidic residues" evidence="8">
    <location>
        <begin position="415"/>
        <end position="452"/>
    </location>
</feature>
<evidence type="ECO:0000256" key="4">
    <source>
        <dbReference type="ARBA" id="ARBA00034697"/>
    </source>
</evidence>
<comment type="similarity">
    <text evidence="5">Belongs to the CCDC47 family.</text>
</comment>
<feature type="compositionally biased region" description="Basic and acidic residues" evidence="8">
    <location>
        <begin position="42"/>
        <end position="82"/>
    </location>
</feature>
<evidence type="ECO:0000313" key="11">
    <source>
        <dbReference type="WBParaSite" id="Pan_g15606.t1"/>
    </source>
</evidence>
<dbReference type="PANTHER" id="PTHR12883:SF0">
    <property type="entry name" value="PAT COMPLEX SUBUNIT CCDC47"/>
    <property type="match status" value="1"/>
</dbReference>
<dbReference type="AlphaFoldDB" id="A0A7E4V2D0"/>
<dbReference type="GO" id="GO:0030867">
    <property type="term" value="C:rough endoplasmic reticulum membrane"/>
    <property type="evidence" value="ECO:0007669"/>
    <property type="project" value="UniProtKB-SubCell"/>
</dbReference>
<keyword evidence="1" id="KW-0812">Transmembrane</keyword>
<dbReference type="Proteomes" id="UP000492821">
    <property type="component" value="Unassembled WGS sequence"/>
</dbReference>
<reference evidence="11" key="2">
    <citation type="submission" date="2020-10" db="UniProtKB">
        <authorList>
            <consortium name="WormBaseParasite"/>
        </authorList>
    </citation>
    <scope>IDENTIFICATION</scope>
</reference>
<feature type="compositionally biased region" description="Basic and acidic residues" evidence="8">
    <location>
        <begin position="389"/>
        <end position="402"/>
    </location>
</feature>
<evidence type="ECO:0000256" key="7">
    <source>
        <dbReference type="ARBA" id="ARBA00034902"/>
    </source>
</evidence>
<proteinExistence type="inferred from homology"/>
<evidence type="ECO:0000256" key="1">
    <source>
        <dbReference type="ARBA" id="ARBA00022692"/>
    </source>
</evidence>
<accession>A0A7E4V2D0</accession>
<feature type="signal peptide" evidence="9">
    <location>
        <begin position="1"/>
        <end position="22"/>
    </location>
</feature>
<protein>
    <recommendedName>
        <fullName evidence="6">PAT complex subunit CCDC47</fullName>
    </recommendedName>
    <alternativeName>
        <fullName evidence="7">Coiled-coil domain-containing protein 47</fullName>
    </alternativeName>
</protein>
<evidence type="ECO:0000313" key="10">
    <source>
        <dbReference type="Proteomes" id="UP000492821"/>
    </source>
</evidence>